<keyword evidence="8" id="KW-1185">Reference proteome</keyword>
<feature type="transmembrane region" description="Helical" evidence="6">
    <location>
        <begin position="164"/>
        <end position="184"/>
    </location>
</feature>
<feature type="transmembrane region" description="Helical" evidence="6">
    <location>
        <begin position="132"/>
        <end position="152"/>
    </location>
</feature>
<dbReference type="AlphaFoldDB" id="A0A031FYK0"/>
<evidence type="ECO:0000313" key="7">
    <source>
        <dbReference type="EMBL" id="EZP29648.1"/>
    </source>
</evidence>
<feature type="transmembrane region" description="Helical" evidence="6">
    <location>
        <begin position="78"/>
        <end position="96"/>
    </location>
</feature>
<dbReference type="InterPro" id="IPR037185">
    <property type="entry name" value="EmrE-like"/>
</dbReference>
<feature type="transmembrane region" description="Helical" evidence="6">
    <location>
        <begin position="23"/>
        <end position="44"/>
    </location>
</feature>
<dbReference type="PANTHER" id="PTHR40761:SF1">
    <property type="entry name" value="CONSERVED INTEGRAL MEMBRANE ALANINE VALINE AND LEUCINE RICH PROTEIN-RELATED"/>
    <property type="match status" value="1"/>
</dbReference>
<feature type="transmembrane region" description="Helical" evidence="6">
    <location>
        <begin position="280"/>
        <end position="303"/>
    </location>
</feature>
<name>A0A031FYK0_9MICO</name>
<evidence type="ECO:0000256" key="3">
    <source>
        <dbReference type="ARBA" id="ARBA00022989"/>
    </source>
</evidence>
<evidence type="ECO:0000256" key="1">
    <source>
        <dbReference type="ARBA" id="ARBA00004141"/>
    </source>
</evidence>
<evidence type="ECO:0000313" key="8">
    <source>
        <dbReference type="Proteomes" id="UP000024001"/>
    </source>
</evidence>
<feature type="transmembrane region" description="Helical" evidence="6">
    <location>
        <begin position="222"/>
        <end position="241"/>
    </location>
</feature>
<dbReference type="OrthoDB" id="5187629at2"/>
<feature type="compositionally biased region" description="Basic and acidic residues" evidence="5">
    <location>
        <begin position="350"/>
        <end position="359"/>
    </location>
</feature>
<dbReference type="GO" id="GO:0015095">
    <property type="term" value="F:magnesium ion transmembrane transporter activity"/>
    <property type="evidence" value="ECO:0007669"/>
    <property type="project" value="InterPro"/>
</dbReference>
<feature type="region of interest" description="Disordered" evidence="5">
    <location>
        <begin position="314"/>
        <end position="359"/>
    </location>
</feature>
<proteinExistence type="predicted"/>
<dbReference type="SUPFAM" id="SSF103481">
    <property type="entry name" value="Multidrug resistance efflux transporter EmrE"/>
    <property type="match status" value="1"/>
</dbReference>
<comment type="caution">
    <text evidence="7">The sequence shown here is derived from an EMBL/GenBank/DDBJ whole genome shotgun (WGS) entry which is preliminary data.</text>
</comment>
<sequence>MILPGTTINDLTDELVGVFQNPAILIGIPLAVVGAVFMSFGAQYQHRGVQKVEKLTAQDGVSGLTGGQLMRLLTRPSWVLGTVMLGLAILCQLAALSFAPLILVQPIGAISLVITTLLNSRISGHKPTRRSITSIALCVGGIFIFVTVAALYATERPISDGQLLTVLLILLGVVIVLGLLWGTLRKRMRALFYIVAAGVVYGFVATLAKVIINRIANGDFEWLTVLCTVALLAGTAMGAYFVQTAYSSGPPDLVIAGLTVIDPIVAIVIGLAILDEARGAPLGAYIGFGIAGALAVTGVFQLARYHPQVVSESQEIPIPRGSGDATEGKRPSTGSIRLTEAVSKVWPEPPVKDEDRRGR</sequence>
<dbReference type="RefSeq" id="WP_036308810.1">
    <property type="nucleotide sequence ID" value="NZ_JFYO01000001.1"/>
</dbReference>
<accession>A0A031FYK0</accession>
<dbReference type="PATRIC" id="fig|273677.3.peg.258"/>
<protein>
    <submittedName>
        <fullName evidence="7">Permease of the drug/metabolite transporter (DMT) superfamily protein</fullName>
    </submittedName>
</protein>
<dbReference type="eggNOG" id="COG0697">
    <property type="taxonomic scope" value="Bacteria"/>
</dbReference>
<feature type="transmembrane region" description="Helical" evidence="6">
    <location>
        <begin position="191"/>
        <end position="216"/>
    </location>
</feature>
<dbReference type="InterPro" id="IPR008521">
    <property type="entry name" value="Mg_trans_NIPA"/>
</dbReference>
<feature type="transmembrane region" description="Helical" evidence="6">
    <location>
        <begin position="102"/>
        <end position="120"/>
    </location>
</feature>
<evidence type="ECO:0000256" key="6">
    <source>
        <dbReference type="SAM" id="Phobius"/>
    </source>
</evidence>
<evidence type="ECO:0000256" key="4">
    <source>
        <dbReference type="ARBA" id="ARBA00023136"/>
    </source>
</evidence>
<feature type="transmembrane region" description="Helical" evidence="6">
    <location>
        <begin position="253"/>
        <end position="274"/>
    </location>
</feature>
<reference evidence="7 8" key="1">
    <citation type="submission" date="2014-03" db="EMBL/GenBank/DDBJ databases">
        <title>Draft Genome Sequences of 13 Willow Endophytes.</title>
        <authorList>
            <person name="Gan H.Y."/>
            <person name="Gan H.M."/>
            <person name="Savka M.A."/>
            <person name="Hudson A.O."/>
        </authorList>
    </citation>
    <scope>NUCLEOTIDE SEQUENCE [LARGE SCALE GENOMIC DNA]</scope>
    <source>
        <strain evidence="7 8">RIT293</strain>
    </source>
</reference>
<gene>
    <name evidence="7" type="ORF">BW34_00266</name>
</gene>
<comment type="subcellular location">
    <subcellularLocation>
        <location evidence="1">Membrane</location>
        <topology evidence="1">Multi-pass membrane protein</topology>
    </subcellularLocation>
</comment>
<keyword evidence="4 6" id="KW-0472">Membrane</keyword>
<dbReference type="EMBL" id="JFYO01000001">
    <property type="protein sequence ID" value="EZP29648.1"/>
    <property type="molecule type" value="Genomic_DNA"/>
</dbReference>
<dbReference type="Proteomes" id="UP000024001">
    <property type="component" value="Unassembled WGS sequence"/>
</dbReference>
<keyword evidence="3 6" id="KW-1133">Transmembrane helix</keyword>
<dbReference type="NCBIfam" id="NF038012">
    <property type="entry name" value="DMT_1"/>
    <property type="match status" value="1"/>
</dbReference>
<dbReference type="Pfam" id="PF05653">
    <property type="entry name" value="Mg_trans_NIPA"/>
    <property type="match status" value="1"/>
</dbReference>
<dbReference type="PANTHER" id="PTHR40761">
    <property type="entry name" value="CONSERVED INTEGRAL MEMBRANE ALANINE VALINE AND LEUCINE RICH PROTEIN-RELATED"/>
    <property type="match status" value="1"/>
</dbReference>
<evidence type="ECO:0000256" key="2">
    <source>
        <dbReference type="ARBA" id="ARBA00022692"/>
    </source>
</evidence>
<keyword evidence="2 6" id="KW-0812">Transmembrane</keyword>
<evidence type="ECO:0000256" key="5">
    <source>
        <dbReference type="SAM" id="MobiDB-lite"/>
    </source>
</evidence>
<dbReference type="GO" id="GO:0016020">
    <property type="term" value="C:membrane"/>
    <property type="evidence" value="ECO:0007669"/>
    <property type="project" value="UniProtKB-SubCell"/>
</dbReference>
<organism evidence="7 8">
    <name type="scientific">Microbacterium oleivorans</name>
    <dbReference type="NCBI Taxonomy" id="273677"/>
    <lineage>
        <taxon>Bacteria</taxon>
        <taxon>Bacillati</taxon>
        <taxon>Actinomycetota</taxon>
        <taxon>Actinomycetes</taxon>
        <taxon>Micrococcales</taxon>
        <taxon>Microbacteriaceae</taxon>
        <taxon>Microbacterium</taxon>
    </lineage>
</organism>